<dbReference type="FunFam" id="3.20.20.140:FF:000005">
    <property type="entry name" value="TatD family hydrolase"/>
    <property type="match status" value="1"/>
</dbReference>
<dbReference type="InterPro" id="IPR015991">
    <property type="entry name" value="TatD/YcfH-like"/>
</dbReference>
<evidence type="ECO:0000256" key="3">
    <source>
        <dbReference type="PIRSR" id="PIRSR005902-1"/>
    </source>
</evidence>
<evidence type="ECO:0000256" key="1">
    <source>
        <dbReference type="ARBA" id="ARBA00022723"/>
    </source>
</evidence>
<dbReference type="InterPro" id="IPR001130">
    <property type="entry name" value="TatD-like"/>
</dbReference>
<feature type="binding site" evidence="3">
    <location>
        <position position="7"/>
    </location>
    <ligand>
        <name>a divalent metal cation</name>
        <dbReference type="ChEBI" id="CHEBI:60240"/>
        <label>1</label>
    </ligand>
</feature>
<keyword evidence="2" id="KW-0378">Hydrolase</keyword>
<feature type="binding site" evidence="3">
    <location>
        <position position="129"/>
    </location>
    <ligand>
        <name>a divalent metal cation</name>
        <dbReference type="ChEBI" id="CHEBI:60240"/>
        <label>2</label>
    </ligand>
</feature>
<dbReference type="Gene3D" id="3.20.20.140">
    <property type="entry name" value="Metal-dependent hydrolases"/>
    <property type="match status" value="1"/>
</dbReference>
<dbReference type="PROSITE" id="PS01137">
    <property type="entry name" value="TATD_1"/>
    <property type="match status" value="1"/>
</dbReference>
<dbReference type="InterPro" id="IPR018228">
    <property type="entry name" value="DNase_TatD-rel_CS"/>
</dbReference>
<dbReference type="PIRSF" id="PIRSF005902">
    <property type="entry name" value="DNase_TatD"/>
    <property type="match status" value="1"/>
</dbReference>
<dbReference type="PATRIC" id="fig|1423722.3.peg.821"/>
<organism evidence="4 5">
    <name type="scientific">Amylolactobacillus amylotrophicus DSM 20534</name>
    <dbReference type="NCBI Taxonomy" id="1423722"/>
    <lineage>
        <taxon>Bacteria</taxon>
        <taxon>Bacillati</taxon>
        <taxon>Bacillota</taxon>
        <taxon>Bacilli</taxon>
        <taxon>Lactobacillales</taxon>
        <taxon>Lactobacillaceae</taxon>
        <taxon>Amylolactobacillus</taxon>
    </lineage>
</organism>
<name>A0A0R1H3F5_9LACO</name>
<feature type="binding site" evidence="3">
    <location>
        <position position="93"/>
    </location>
    <ligand>
        <name>a divalent metal cation</name>
        <dbReference type="ChEBI" id="CHEBI:60240"/>
        <label>1</label>
    </ligand>
</feature>
<dbReference type="EMBL" id="AZCV01000002">
    <property type="protein sequence ID" value="KRK38034.1"/>
    <property type="molecule type" value="Genomic_DNA"/>
</dbReference>
<reference evidence="4 5" key="1">
    <citation type="journal article" date="2015" name="Genome Announc.">
        <title>Expanding the biotechnology potential of lactobacilli through comparative genomics of 213 strains and associated genera.</title>
        <authorList>
            <person name="Sun Z."/>
            <person name="Harris H.M."/>
            <person name="McCann A."/>
            <person name="Guo C."/>
            <person name="Argimon S."/>
            <person name="Zhang W."/>
            <person name="Yang X."/>
            <person name="Jeffery I.B."/>
            <person name="Cooney J.C."/>
            <person name="Kagawa T.F."/>
            <person name="Liu W."/>
            <person name="Song Y."/>
            <person name="Salvetti E."/>
            <person name="Wrobel A."/>
            <person name="Rasinkangas P."/>
            <person name="Parkhill J."/>
            <person name="Rea M.C."/>
            <person name="O'Sullivan O."/>
            <person name="Ritari J."/>
            <person name="Douillard F.P."/>
            <person name="Paul Ross R."/>
            <person name="Yang R."/>
            <person name="Briner A.E."/>
            <person name="Felis G.E."/>
            <person name="de Vos W.M."/>
            <person name="Barrangou R."/>
            <person name="Klaenhammer T.R."/>
            <person name="Caufield P.W."/>
            <person name="Cui Y."/>
            <person name="Zhang H."/>
            <person name="O'Toole P.W."/>
        </authorList>
    </citation>
    <scope>NUCLEOTIDE SEQUENCE [LARGE SCALE GENOMIC DNA]</scope>
    <source>
        <strain evidence="4 5">DSM 20534</strain>
    </source>
</reference>
<sequence length="258" mass="29380">MKIFDAHTHLNDVPFRTHEQDYVDHAQELGVVKIANVGSNRELNERAIRLSEQFANMYAIVGFHPDDSKLFDETEQDILVSQLQREKVVALGEIGLDYHWDDSPRPTQRAVFQAQIELAHELKLPVNIHTRDAMSDTYDILKDSQALEYGGVIHNFNGDKVWLEKFLNLGLQVSFSGVVTFKNAHEVHESARVVPLDRVLVETDAPYLTPTPYRGKQNEPAYTRYVVEQIATLKGLSVEEVAAATYRNTMELYGIKEN</sequence>
<gene>
    <name evidence="4" type="ORF">FC62_GL000804</name>
</gene>
<dbReference type="SUPFAM" id="SSF51556">
    <property type="entry name" value="Metallo-dependent hydrolases"/>
    <property type="match status" value="1"/>
</dbReference>
<dbReference type="NCBIfam" id="TIGR00010">
    <property type="entry name" value="YchF/TatD family DNA exonuclease"/>
    <property type="match status" value="1"/>
</dbReference>
<dbReference type="CDD" id="cd01310">
    <property type="entry name" value="TatD_DNAse"/>
    <property type="match status" value="1"/>
</dbReference>
<dbReference type="GO" id="GO:0016788">
    <property type="term" value="F:hydrolase activity, acting on ester bonds"/>
    <property type="evidence" value="ECO:0007669"/>
    <property type="project" value="InterPro"/>
</dbReference>
<dbReference type="Proteomes" id="UP000050909">
    <property type="component" value="Unassembled WGS sequence"/>
</dbReference>
<dbReference type="PANTHER" id="PTHR46124:SF2">
    <property type="entry name" value="D-AMINOACYL-TRNA DEACYLASE"/>
    <property type="match status" value="1"/>
</dbReference>
<dbReference type="AlphaFoldDB" id="A0A0R1H3F5"/>
<evidence type="ECO:0000313" key="4">
    <source>
        <dbReference type="EMBL" id="KRK38034.1"/>
    </source>
</evidence>
<dbReference type="PANTHER" id="PTHR46124">
    <property type="entry name" value="D-AMINOACYL-TRNA DEACYLASE"/>
    <property type="match status" value="1"/>
</dbReference>
<evidence type="ECO:0000313" key="5">
    <source>
        <dbReference type="Proteomes" id="UP000050909"/>
    </source>
</evidence>
<dbReference type="GO" id="GO:0005829">
    <property type="term" value="C:cytosol"/>
    <property type="evidence" value="ECO:0007669"/>
    <property type="project" value="TreeGrafter"/>
</dbReference>
<dbReference type="GO" id="GO:0046872">
    <property type="term" value="F:metal ion binding"/>
    <property type="evidence" value="ECO:0007669"/>
    <property type="project" value="UniProtKB-KW"/>
</dbReference>
<feature type="binding site" evidence="3">
    <location>
        <position position="154"/>
    </location>
    <ligand>
        <name>a divalent metal cation</name>
        <dbReference type="ChEBI" id="CHEBI:60240"/>
        <label>2</label>
    </ligand>
</feature>
<feature type="binding site" evidence="3">
    <location>
        <position position="204"/>
    </location>
    <ligand>
        <name>a divalent metal cation</name>
        <dbReference type="ChEBI" id="CHEBI:60240"/>
        <label>1</label>
    </ligand>
</feature>
<proteinExistence type="predicted"/>
<dbReference type="Pfam" id="PF01026">
    <property type="entry name" value="TatD_DNase"/>
    <property type="match status" value="1"/>
</dbReference>
<protein>
    <submittedName>
        <fullName evidence="4">Mg-dependent DNase</fullName>
    </submittedName>
</protein>
<feature type="binding site" evidence="3">
    <location>
        <position position="9"/>
    </location>
    <ligand>
        <name>a divalent metal cation</name>
        <dbReference type="ChEBI" id="CHEBI:60240"/>
        <label>1</label>
    </ligand>
</feature>
<dbReference type="InterPro" id="IPR032466">
    <property type="entry name" value="Metal_Hydrolase"/>
</dbReference>
<dbReference type="GO" id="GO:0004536">
    <property type="term" value="F:DNA nuclease activity"/>
    <property type="evidence" value="ECO:0007669"/>
    <property type="project" value="InterPro"/>
</dbReference>
<accession>A0A0R1H3F5</accession>
<keyword evidence="5" id="KW-1185">Reference proteome</keyword>
<comment type="caution">
    <text evidence="4">The sequence shown here is derived from an EMBL/GenBank/DDBJ whole genome shotgun (WGS) entry which is preliminary data.</text>
</comment>
<keyword evidence="1 3" id="KW-0479">Metal-binding</keyword>
<evidence type="ECO:0000256" key="2">
    <source>
        <dbReference type="ARBA" id="ARBA00022801"/>
    </source>
</evidence>
<dbReference type="RefSeq" id="WP_056946697.1">
    <property type="nucleotide sequence ID" value="NZ_AZCV01000002.1"/>
</dbReference>